<feature type="transmembrane region" description="Helical" evidence="1">
    <location>
        <begin position="142"/>
        <end position="162"/>
    </location>
</feature>
<feature type="transmembrane region" description="Helical" evidence="1">
    <location>
        <begin position="174"/>
        <end position="199"/>
    </location>
</feature>
<evidence type="ECO:0000256" key="1">
    <source>
        <dbReference type="SAM" id="Phobius"/>
    </source>
</evidence>
<feature type="transmembrane region" description="Helical" evidence="1">
    <location>
        <begin position="345"/>
        <end position="374"/>
    </location>
</feature>
<protein>
    <submittedName>
        <fullName evidence="2">Uncharacterized protein</fullName>
    </submittedName>
</protein>
<gene>
    <name evidence="2" type="ORF">GALL_244200</name>
</gene>
<accession>A0A1J5RZZ3</accession>
<evidence type="ECO:0000313" key="2">
    <source>
        <dbReference type="EMBL" id="OIQ93661.1"/>
    </source>
</evidence>
<keyword evidence="1" id="KW-1133">Transmembrane helix</keyword>
<feature type="transmembrane region" description="Helical" evidence="1">
    <location>
        <begin position="102"/>
        <end position="121"/>
    </location>
</feature>
<proteinExistence type="predicted"/>
<keyword evidence="1" id="KW-0812">Transmembrane</keyword>
<dbReference type="AlphaFoldDB" id="A0A1J5RZZ3"/>
<feature type="transmembrane region" description="Helical" evidence="1">
    <location>
        <begin position="12"/>
        <end position="37"/>
    </location>
</feature>
<comment type="caution">
    <text evidence="2">The sequence shown here is derived from an EMBL/GenBank/DDBJ whole genome shotgun (WGS) entry which is preliminary data.</text>
</comment>
<feature type="transmembrane region" description="Helical" evidence="1">
    <location>
        <begin position="49"/>
        <end position="67"/>
    </location>
</feature>
<name>A0A1J5RZZ3_9ZZZZ</name>
<feature type="transmembrane region" description="Helical" evidence="1">
    <location>
        <begin position="235"/>
        <end position="255"/>
    </location>
</feature>
<reference evidence="2" key="1">
    <citation type="submission" date="2016-10" db="EMBL/GenBank/DDBJ databases">
        <title>Sequence of Gallionella enrichment culture.</title>
        <authorList>
            <person name="Poehlein A."/>
            <person name="Muehling M."/>
            <person name="Daniel R."/>
        </authorList>
    </citation>
    <scope>NUCLEOTIDE SEQUENCE</scope>
</reference>
<organism evidence="2">
    <name type="scientific">mine drainage metagenome</name>
    <dbReference type="NCBI Taxonomy" id="410659"/>
    <lineage>
        <taxon>unclassified sequences</taxon>
        <taxon>metagenomes</taxon>
        <taxon>ecological metagenomes</taxon>
    </lineage>
</organism>
<feature type="transmembrane region" description="Helical" evidence="1">
    <location>
        <begin position="314"/>
        <end position="333"/>
    </location>
</feature>
<keyword evidence="1" id="KW-0472">Membrane</keyword>
<feature type="transmembrane region" description="Helical" evidence="1">
    <location>
        <begin position="79"/>
        <end position="96"/>
    </location>
</feature>
<dbReference type="EMBL" id="MLJW01000203">
    <property type="protein sequence ID" value="OIQ93661.1"/>
    <property type="molecule type" value="Genomic_DNA"/>
</dbReference>
<sequence>MGFSLRNWLRISFFNLLIVAFIGVILRYKIAFSLLFVNQKYLLHGHSHFAFSGWVTQVLMVLLVYHLSKYKEGAFKKYHWLLSGNLIAAYGMLLSFPVQGYGFVSICFSTLSIIISYFFAIKFWKDLNSLKIKRISFWWYKAALLFNTISSLGAFSLAFLMVNKTGNQNFYLAAVYFFLHFQYNGWFFFAGMGLLISQLENIVSFQKQLKIIFWLFGLACLPAYFLSALWLPIPFLIYCLVVIAAISQCVGWLFLIKIIIKNIDAVKTLFSQKGQWLLLLSAIALTIKLLLQLGSTIPSLSRLAFGFRPIVIGYLHLVLLGLTSIFIIGYIVSKNLLSVNKTFMKGIYVFVTGIIINEILLMIQGVAGMGYVGIPFINELLLFAAVIMFSGVLLMNWPNKSQV</sequence>
<feature type="transmembrane region" description="Helical" evidence="1">
    <location>
        <begin position="211"/>
        <end position="229"/>
    </location>
</feature>
<feature type="transmembrane region" description="Helical" evidence="1">
    <location>
        <begin position="380"/>
        <end position="397"/>
    </location>
</feature>
<feature type="transmembrane region" description="Helical" evidence="1">
    <location>
        <begin position="276"/>
        <end position="294"/>
    </location>
</feature>